<dbReference type="InterPro" id="IPR036621">
    <property type="entry name" value="Anticodon-bd_dom_sf"/>
</dbReference>
<protein>
    <recommendedName>
        <fullName evidence="11">Histidine--tRNA ligase</fullName>
        <ecNumber evidence="11">6.1.1.21</ecNumber>
    </recommendedName>
    <alternativeName>
        <fullName evidence="11">Histidyl-tRNA synthetase</fullName>
        <shortName evidence="11">HisRS</shortName>
    </alternativeName>
</protein>
<evidence type="ECO:0000256" key="5">
    <source>
        <dbReference type="ARBA" id="ARBA00022598"/>
    </source>
</evidence>
<name>A0A193LKS4_9GAMM</name>
<evidence type="ECO:0000256" key="11">
    <source>
        <dbReference type="HAMAP-Rule" id="MF_00127"/>
    </source>
</evidence>
<keyword evidence="5 11" id="KW-0436">Ligase</keyword>
<dbReference type="SUPFAM" id="SSF52954">
    <property type="entry name" value="Class II aaRS ABD-related"/>
    <property type="match status" value="1"/>
</dbReference>
<dbReference type="PROSITE" id="PS50862">
    <property type="entry name" value="AA_TRNA_LIGASE_II"/>
    <property type="match status" value="1"/>
</dbReference>
<dbReference type="Gene3D" id="3.30.930.10">
    <property type="entry name" value="Bira Bifunctional Protein, Domain 2"/>
    <property type="match status" value="1"/>
</dbReference>
<dbReference type="Pfam" id="PF03129">
    <property type="entry name" value="HGTP_anticodon"/>
    <property type="match status" value="1"/>
</dbReference>
<evidence type="ECO:0000313" key="14">
    <source>
        <dbReference type="EMBL" id="ANO53041.1"/>
    </source>
</evidence>
<dbReference type="NCBIfam" id="TIGR00442">
    <property type="entry name" value="hisS"/>
    <property type="match status" value="1"/>
</dbReference>
<feature type="binding site" evidence="12">
    <location>
        <position position="117"/>
    </location>
    <ligand>
        <name>L-histidine</name>
        <dbReference type="ChEBI" id="CHEBI:57595"/>
    </ligand>
</feature>
<gene>
    <name evidence="11" type="primary">hisS</name>
    <name evidence="14" type="ORF">BA177_05980</name>
</gene>
<dbReference type="Gene3D" id="3.40.50.800">
    <property type="entry name" value="Anticodon-binding domain"/>
    <property type="match status" value="1"/>
</dbReference>
<dbReference type="PANTHER" id="PTHR43707:SF1">
    <property type="entry name" value="HISTIDINE--TRNA LIGASE, MITOCHONDRIAL-RELATED"/>
    <property type="match status" value="1"/>
</dbReference>
<feature type="binding site" evidence="12">
    <location>
        <position position="103"/>
    </location>
    <ligand>
        <name>L-histidine</name>
        <dbReference type="ChEBI" id="CHEBI:57595"/>
    </ligand>
</feature>
<evidence type="ECO:0000256" key="10">
    <source>
        <dbReference type="ARBA" id="ARBA00047639"/>
    </source>
</evidence>
<dbReference type="Pfam" id="PF13393">
    <property type="entry name" value="tRNA-synt_His"/>
    <property type="match status" value="1"/>
</dbReference>
<reference evidence="14 15" key="1">
    <citation type="submission" date="2016-06" db="EMBL/GenBank/DDBJ databases">
        <title>Complete genome sequence of a deep-branching marine Gamma Proteobacterium Woeseia oceani type strain XK5.</title>
        <authorList>
            <person name="Mu D."/>
            <person name="Du Z."/>
        </authorList>
    </citation>
    <scope>NUCLEOTIDE SEQUENCE [LARGE SCALE GENOMIC DNA]</scope>
    <source>
        <strain evidence="14 15">XK5</strain>
    </source>
</reference>
<evidence type="ECO:0000256" key="12">
    <source>
        <dbReference type="PIRSR" id="PIRSR001549-1"/>
    </source>
</evidence>
<dbReference type="GO" id="GO:0006427">
    <property type="term" value="P:histidyl-tRNA aminoacylation"/>
    <property type="evidence" value="ECO:0007669"/>
    <property type="project" value="UniProtKB-UniRule"/>
</dbReference>
<dbReference type="CDD" id="cd00773">
    <property type="entry name" value="HisRS-like_core"/>
    <property type="match status" value="1"/>
</dbReference>
<organism evidence="14 15">
    <name type="scientific">Woeseia oceani</name>
    <dbReference type="NCBI Taxonomy" id="1548547"/>
    <lineage>
        <taxon>Bacteria</taxon>
        <taxon>Pseudomonadati</taxon>
        <taxon>Pseudomonadota</taxon>
        <taxon>Gammaproteobacteria</taxon>
        <taxon>Woeseiales</taxon>
        <taxon>Woeseiaceae</taxon>
        <taxon>Woeseia</taxon>
    </lineage>
</organism>
<dbReference type="Proteomes" id="UP000092695">
    <property type="component" value="Chromosome"/>
</dbReference>
<dbReference type="PANTHER" id="PTHR43707">
    <property type="entry name" value="HISTIDYL-TRNA SYNTHETASE"/>
    <property type="match status" value="1"/>
</dbReference>
<evidence type="ECO:0000256" key="3">
    <source>
        <dbReference type="ARBA" id="ARBA00011738"/>
    </source>
</evidence>
<dbReference type="InterPro" id="IPR004154">
    <property type="entry name" value="Anticodon-bd"/>
</dbReference>
<dbReference type="GO" id="GO:0005737">
    <property type="term" value="C:cytoplasm"/>
    <property type="evidence" value="ECO:0007669"/>
    <property type="project" value="UniProtKB-SubCell"/>
</dbReference>
<dbReference type="InterPro" id="IPR033656">
    <property type="entry name" value="HisRS_anticodon"/>
</dbReference>
<feature type="binding site" evidence="12">
    <location>
        <position position="248"/>
    </location>
    <ligand>
        <name>L-histidine</name>
        <dbReference type="ChEBI" id="CHEBI:57595"/>
    </ligand>
</feature>
<dbReference type="OrthoDB" id="9800814at2"/>
<dbReference type="CDD" id="cd00859">
    <property type="entry name" value="HisRS_anticodon"/>
    <property type="match status" value="1"/>
</dbReference>
<comment type="subcellular location">
    <subcellularLocation>
        <location evidence="1 11">Cytoplasm</location>
    </subcellularLocation>
</comment>
<dbReference type="InterPro" id="IPR041715">
    <property type="entry name" value="HisRS-like_core"/>
</dbReference>
<dbReference type="SUPFAM" id="SSF55681">
    <property type="entry name" value="Class II aaRS and biotin synthetases"/>
    <property type="match status" value="1"/>
</dbReference>
<dbReference type="AlphaFoldDB" id="A0A193LKS4"/>
<keyword evidence="15" id="KW-1185">Reference proteome</keyword>
<comment type="similarity">
    <text evidence="2 11">Belongs to the class-II aminoacyl-tRNA synthetase family.</text>
</comment>
<feature type="domain" description="Aminoacyl-transfer RNA synthetases class-II family profile" evidence="13">
    <location>
        <begin position="1"/>
        <end position="317"/>
    </location>
</feature>
<keyword evidence="7 11" id="KW-0067">ATP-binding</keyword>
<evidence type="ECO:0000256" key="1">
    <source>
        <dbReference type="ARBA" id="ARBA00004496"/>
    </source>
</evidence>
<evidence type="ECO:0000256" key="8">
    <source>
        <dbReference type="ARBA" id="ARBA00022917"/>
    </source>
</evidence>
<feature type="binding site" evidence="12">
    <location>
        <position position="121"/>
    </location>
    <ligand>
        <name>L-histidine</name>
        <dbReference type="ChEBI" id="CHEBI:57595"/>
    </ligand>
</feature>
<evidence type="ECO:0000259" key="13">
    <source>
        <dbReference type="PROSITE" id="PS50862"/>
    </source>
</evidence>
<keyword evidence="6 11" id="KW-0547">Nucleotide-binding</keyword>
<keyword evidence="4 11" id="KW-0963">Cytoplasm</keyword>
<dbReference type="InterPro" id="IPR006195">
    <property type="entry name" value="aa-tRNA-synth_II"/>
</dbReference>
<keyword evidence="9 11" id="KW-0030">Aminoacyl-tRNA synthetase</keyword>
<sequence length="413" mass="45734">MNDVLPEDAVLWRHLETIVRELVESYGYREIRLPVVEFTELFKRSIGEVTDIVEKEMYTFLDRNGESLTLRPEGTAGMVRAGITNSLLHNQRQKLWMTGPMFRYEKPQKGRYRQFHQMDVEALGYAGPDVDAELIIMCARMWQRLGISQIRLEINSLGNPESRALYREELVSYFSAVKNRLDEDSIRRLEQNPLRILDSKNPDMQEIVAGAPVMVDYLDDESAQHFATLKTLIAAAGVEFTVNPRLVRGLDYYNRTVFEWVTDVLGSQGAVCSGGRYDGLVEKLGGKPTPAIGWAMGIERLVALYAACGGEVPEVAPDVYVVTVGEQAATAGFQLVEGLRDALPACAIELNMGGGSFKSQLKRADKSGAAYAVILGDDEVSAGQAGLKPLRSDEDQTKVPQTQLAGILAQRLG</sequence>
<dbReference type="InterPro" id="IPR004516">
    <property type="entry name" value="HisRS/HisZ"/>
</dbReference>
<feature type="binding site" evidence="12">
    <location>
        <begin position="252"/>
        <end position="253"/>
    </location>
    <ligand>
        <name>L-histidine</name>
        <dbReference type="ChEBI" id="CHEBI:57595"/>
    </ligand>
</feature>
<dbReference type="EC" id="6.1.1.21" evidence="11"/>
<evidence type="ECO:0000256" key="2">
    <source>
        <dbReference type="ARBA" id="ARBA00008226"/>
    </source>
</evidence>
<dbReference type="HAMAP" id="MF_00127">
    <property type="entry name" value="His_tRNA_synth"/>
    <property type="match status" value="1"/>
</dbReference>
<dbReference type="PIRSF" id="PIRSF001549">
    <property type="entry name" value="His-tRNA_synth"/>
    <property type="match status" value="1"/>
</dbReference>
<proteinExistence type="inferred from homology"/>
<dbReference type="InterPro" id="IPR045864">
    <property type="entry name" value="aa-tRNA-synth_II/BPL/LPL"/>
</dbReference>
<keyword evidence="8 11" id="KW-0648">Protein biosynthesis</keyword>
<dbReference type="GO" id="GO:0005524">
    <property type="term" value="F:ATP binding"/>
    <property type="evidence" value="ECO:0007669"/>
    <property type="project" value="UniProtKB-UniRule"/>
</dbReference>
<accession>A0A193LKS4</accession>
<evidence type="ECO:0000256" key="6">
    <source>
        <dbReference type="ARBA" id="ARBA00022741"/>
    </source>
</evidence>
<evidence type="ECO:0000256" key="7">
    <source>
        <dbReference type="ARBA" id="ARBA00022840"/>
    </source>
</evidence>
<dbReference type="GO" id="GO:0004821">
    <property type="term" value="F:histidine-tRNA ligase activity"/>
    <property type="evidence" value="ECO:0007669"/>
    <property type="project" value="UniProtKB-UniRule"/>
</dbReference>
<dbReference type="EMBL" id="CP016268">
    <property type="protein sequence ID" value="ANO53041.1"/>
    <property type="molecule type" value="Genomic_DNA"/>
</dbReference>
<dbReference type="RefSeq" id="WP_068618983.1">
    <property type="nucleotide sequence ID" value="NZ_CP016268.1"/>
</dbReference>
<comment type="subunit">
    <text evidence="3 11">Homodimer.</text>
</comment>
<evidence type="ECO:0000313" key="15">
    <source>
        <dbReference type="Proteomes" id="UP000092695"/>
    </source>
</evidence>
<dbReference type="FunFam" id="3.30.930.10:FF:000005">
    <property type="entry name" value="Histidine--tRNA ligase"/>
    <property type="match status" value="1"/>
</dbReference>
<dbReference type="InterPro" id="IPR015807">
    <property type="entry name" value="His-tRNA-ligase"/>
</dbReference>
<dbReference type="KEGG" id="woc:BA177_05980"/>
<comment type="catalytic activity">
    <reaction evidence="10 11">
        <text>tRNA(His) + L-histidine + ATP = L-histidyl-tRNA(His) + AMP + diphosphate + H(+)</text>
        <dbReference type="Rhea" id="RHEA:17313"/>
        <dbReference type="Rhea" id="RHEA-COMP:9665"/>
        <dbReference type="Rhea" id="RHEA-COMP:9689"/>
        <dbReference type="ChEBI" id="CHEBI:15378"/>
        <dbReference type="ChEBI" id="CHEBI:30616"/>
        <dbReference type="ChEBI" id="CHEBI:33019"/>
        <dbReference type="ChEBI" id="CHEBI:57595"/>
        <dbReference type="ChEBI" id="CHEBI:78442"/>
        <dbReference type="ChEBI" id="CHEBI:78527"/>
        <dbReference type="ChEBI" id="CHEBI:456215"/>
        <dbReference type="EC" id="6.1.1.21"/>
    </reaction>
</comment>
<feature type="binding site" evidence="12">
    <location>
        <begin position="73"/>
        <end position="75"/>
    </location>
    <ligand>
        <name>L-histidine</name>
        <dbReference type="ChEBI" id="CHEBI:57595"/>
    </ligand>
</feature>
<evidence type="ECO:0000256" key="4">
    <source>
        <dbReference type="ARBA" id="ARBA00022490"/>
    </source>
</evidence>
<dbReference type="STRING" id="1548547.BA177_05980"/>
<evidence type="ECO:0000256" key="9">
    <source>
        <dbReference type="ARBA" id="ARBA00023146"/>
    </source>
</evidence>